<evidence type="ECO:0000313" key="2">
    <source>
        <dbReference type="EMBL" id="KAF7319667.1"/>
    </source>
</evidence>
<proteinExistence type="predicted"/>
<reference evidence="2" key="1">
    <citation type="submission" date="2020-05" db="EMBL/GenBank/DDBJ databases">
        <title>Mycena genomes resolve the evolution of fungal bioluminescence.</title>
        <authorList>
            <person name="Tsai I.J."/>
        </authorList>
    </citation>
    <scope>NUCLEOTIDE SEQUENCE</scope>
    <source>
        <strain evidence="2">110903Hualien_Pintung</strain>
    </source>
</reference>
<keyword evidence="3" id="KW-1185">Reference proteome</keyword>
<dbReference type="AlphaFoldDB" id="A0A8H6WJA3"/>
<sequence length="299" mass="32746">MGGGGLLEVEVVREDSRARRQHPQGVGFFRTPSAPRCAEAAAAALKAGSAESTPVSPGPNSPFPRSKNYPPPSFASADDAFSPWTRPEIGISHTSHGRQISTWTQLDNPETYGSETLHPAVPSLGLALCEWSPDISPPLSNENVLKRFTRFGHEMSPWARFWPSSSGATMVARSGAWDNTAYTRICSPHHPTTSPYPLGSLPKRFSPNQAVMRVSSRWAVFHAPEDQQKPLLCTKMAVRSSARPRTTRVAPRRHLVTVTRRGRFLSTTLRPLSAYALGASLRASLLPGRRRCIRGRCTT</sequence>
<feature type="compositionally biased region" description="Polar residues" evidence="1">
    <location>
        <begin position="92"/>
        <end position="101"/>
    </location>
</feature>
<name>A0A8H6WJA3_MYCCL</name>
<dbReference type="EMBL" id="JACAZE010000003">
    <property type="protein sequence ID" value="KAF7319667.1"/>
    <property type="molecule type" value="Genomic_DNA"/>
</dbReference>
<evidence type="ECO:0000256" key="1">
    <source>
        <dbReference type="SAM" id="MobiDB-lite"/>
    </source>
</evidence>
<protein>
    <submittedName>
        <fullName evidence="2">Uncharacterized protein</fullName>
    </submittedName>
</protein>
<comment type="caution">
    <text evidence="2">The sequence shown here is derived from an EMBL/GenBank/DDBJ whole genome shotgun (WGS) entry which is preliminary data.</text>
</comment>
<evidence type="ECO:0000313" key="3">
    <source>
        <dbReference type="Proteomes" id="UP000613580"/>
    </source>
</evidence>
<organism evidence="2 3">
    <name type="scientific">Mycena chlorophos</name>
    <name type="common">Agaric fungus</name>
    <name type="synonym">Agaricus chlorophos</name>
    <dbReference type="NCBI Taxonomy" id="658473"/>
    <lineage>
        <taxon>Eukaryota</taxon>
        <taxon>Fungi</taxon>
        <taxon>Dikarya</taxon>
        <taxon>Basidiomycota</taxon>
        <taxon>Agaricomycotina</taxon>
        <taxon>Agaricomycetes</taxon>
        <taxon>Agaricomycetidae</taxon>
        <taxon>Agaricales</taxon>
        <taxon>Marasmiineae</taxon>
        <taxon>Mycenaceae</taxon>
        <taxon>Mycena</taxon>
    </lineage>
</organism>
<feature type="compositionally biased region" description="Low complexity" evidence="1">
    <location>
        <begin position="34"/>
        <end position="50"/>
    </location>
</feature>
<feature type="region of interest" description="Disordered" evidence="1">
    <location>
        <begin position="1"/>
        <end position="101"/>
    </location>
</feature>
<dbReference type="Proteomes" id="UP000613580">
    <property type="component" value="Unassembled WGS sequence"/>
</dbReference>
<accession>A0A8H6WJA3</accession>
<gene>
    <name evidence="2" type="ORF">HMN09_00307600</name>
</gene>